<accession>A0ABS7C7K0</accession>
<feature type="non-terminal residue" evidence="1">
    <location>
        <position position="1"/>
    </location>
</feature>
<dbReference type="EMBL" id="JAHZIK010000697">
    <property type="protein sequence ID" value="MBW7456907.1"/>
    <property type="molecule type" value="Genomic_DNA"/>
</dbReference>
<dbReference type="InterPro" id="IPR036388">
    <property type="entry name" value="WH-like_DNA-bd_sf"/>
</dbReference>
<evidence type="ECO:0000313" key="2">
    <source>
        <dbReference type="Proteomes" id="UP001519887"/>
    </source>
</evidence>
<organism evidence="1 2">
    <name type="scientific">Paenibacillus sepulcri</name>
    <dbReference type="NCBI Taxonomy" id="359917"/>
    <lineage>
        <taxon>Bacteria</taxon>
        <taxon>Bacillati</taxon>
        <taxon>Bacillota</taxon>
        <taxon>Bacilli</taxon>
        <taxon>Bacillales</taxon>
        <taxon>Paenibacillaceae</taxon>
        <taxon>Paenibacillus</taxon>
    </lineage>
</organism>
<evidence type="ECO:0000313" key="1">
    <source>
        <dbReference type="EMBL" id="MBW7456907.1"/>
    </source>
</evidence>
<dbReference type="Gene3D" id="1.10.10.10">
    <property type="entry name" value="Winged helix-like DNA-binding domain superfamily/Winged helix DNA-binding domain"/>
    <property type="match status" value="1"/>
</dbReference>
<keyword evidence="2" id="KW-1185">Reference proteome</keyword>
<proteinExistence type="predicted"/>
<reference evidence="1 2" key="1">
    <citation type="submission" date="2021-07" db="EMBL/GenBank/DDBJ databases">
        <title>Paenibacillus radiodurans sp. nov., isolated from the southeastern edge of Tengger Desert.</title>
        <authorList>
            <person name="Zhang G."/>
        </authorList>
    </citation>
    <scope>NUCLEOTIDE SEQUENCE [LARGE SCALE GENOMIC DNA]</scope>
    <source>
        <strain evidence="1 2">CCM 7311</strain>
    </source>
</reference>
<name>A0ABS7C7K0_9BACL</name>
<sequence>KRPEEITLFEVYQSLHNEDPQWGRMADTTGEGLFGAKVRESFTRIMTDINVQVTQVLGNYTIADLVE</sequence>
<dbReference type="Proteomes" id="UP001519887">
    <property type="component" value="Unassembled WGS sequence"/>
</dbReference>
<protein>
    <submittedName>
        <fullName evidence="1">Transcriptional regulator</fullName>
    </submittedName>
</protein>
<comment type="caution">
    <text evidence="1">The sequence shown here is derived from an EMBL/GenBank/DDBJ whole genome shotgun (WGS) entry which is preliminary data.</text>
</comment>
<gene>
    <name evidence="1" type="ORF">K0U00_22995</name>
</gene>